<gene>
    <name evidence="3" type="ORF">E0L32_009926</name>
</gene>
<reference evidence="3 4" key="1">
    <citation type="submission" date="2019-06" db="EMBL/GenBank/DDBJ databases">
        <title>Draft genome sequence of the filamentous fungus Phialemoniopsis curvata isolated from diesel fuel.</title>
        <authorList>
            <person name="Varaljay V.A."/>
            <person name="Lyon W.J."/>
            <person name="Crouch A.L."/>
            <person name="Drake C.E."/>
            <person name="Hollomon J.M."/>
            <person name="Nadeau L.J."/>
            <person name="Nunn H.S."/>
            <person name="Stevenson B.S."/>
            <person name="Bojanowski C.L."/>
            <person name="Crookes-Goodson W.J."/>
        </authorList>
    </citation>
    <scope>NUCLEOTIDE SEQUENCE [LARGE SCALE GENOMIC DNA]</scope>
    <source>
        <strain evidence="3 4">D216</strain>
    </source>
</reference>
<sequence>MLGIARGLLDRRWSVSFLGSSLHQAAIEASGVAFYRLQGAADLQRPAGPNSANVPEHDSLPWPQQQQQQAPPSAQGQSYQSLEALPDAYASLCAALSDLYSSSPGRRVVVLAEAFFYGAVALRLGAPLPEGVPERPRSLCVSVTPPAIRSADLPPFGFPFPFDPSAQGRARNAALWAEWERRAAPLTRLLDAKLREAGVVVAGKVGVLMAGGNYTCHERILQVGLPGLEYPRCDFPAQFRIVGIMPRSTTGSAKRPEFDWWSEILANSELAADDPARKKVVVVTQGTVQTNPDDLLIPAMQALSQREDVLVVMILGSRGARLPASVAMATNARVADYLSYGAVLPYTDLWVHNGGYGAVTQGIAHGIPMVIAGDGQDKPECAKRVGWSGIGLDLGVTRPGKERLGDAIEQVLREERFRARAEELKRESEAINIFDNVEEEILKVASEAPLPR</sequence>
<dbReference type="GO" id="GO:0016757">
    <property type="term" value="F:glycosyltransferase activity"/>
    <property type="evidence" value="ECO:0007669"/>
    <property type="project" value="TreeGrafter"/>
</dbReference>
<dbReference type="Pfam" id="PF06722">
    <property type="entry name" value="EryCIII-like_C"/>
    <property type="match status" value="1"/>
</dbReference>
<dbReference type="InParanoid" id="A0A507AMU4"/>
<comment type="caution">
    <text evidence="3">The sequence shown here is derived from an EMBL/GenBank/DDBJ whole genome shotgun (WGS) entry which is preliminary data.</text>
</comment>
<dbReference type="AlphaFoldDB" id="A0A507AMU4"/>
<feature type="compositionally biased region" description="Low complexity" evidence="1">
    <location>
        <begin position="63"/>
        <end position="78"/>
    </location>
</feature>
<keyword evidence="4" id="KW-1185">Reference proteome</keyword>
<name>A0A507AMU4_9PEZI</name>
<evidence type="ECO:0000256" key="1">
    <source>
        <dbReference type="SAM" id="MobiDB-lite"/>
    </source>
</evidence>
<feature type="domain" description="Erythromycin biosynthesis protein CIII-like C-terminal" evidence="2">
    <location>
        <begin position="322"/>
        <end position="429"/>
    </location>
</feature>
<dbReference type="RefSeq" id="XP_030990298.1">
    <property type="nucleotide sequence ID" value="XM_031144942.1"/>
</dbReference>
<dbReference type="Proteomes" id="UP000319257">
    <property type="component" value="Unassembled WGS sequence"/>
</dbReference>
<feature type="region of interest" description="Disordered" evidence="1">
    <location>
        <begin position="45"/>
        <end position="78"/>
    </location>
</feature>
<dbReference type="STRING" id="1093900.A0A507AMU4"/>
<evidence type="ECO:0000313" key="3">
    <source>
        <dbReference type="EMBL" id="TPX08587.1"/>
    </source>
</evidence>
<dbReference type="OrthoDB" id="5835829at2759"/>
<accession>A0A507AMU4</accession>
<evidence type="ECO:0000313" key="4">
    <source>
        <dbReference type="Proteomes" id="UP000319257"/>
    </source>
</evidence>
<dbReference type="PANTHER" id="PTHR21015">
    <property type="entry name" value="UDP-N-ACETYLGLUCOSAMINE--N-ACETYLMURAMYL-(PENTAPEPTIDE) PYROPHOSPHORYL-UNDECAPRENOL N-ACETYLGLUCOSAMINE TRANSFERASE 1"/>
    <property type="match status" value="1"/>
</dbReference>
<dbReference type="Gene3D" id="3.40.50.2000">
    <property type="entry name" value="Glycogen Phosphorylase B"/>
    <property type="match status" value="2"/>
</dbReference>
<proteinExistence type="predicted"/>
<evidence type="ECO:0000259" key="2">
    <source>
        <dbReference type="Pfam" id="PF06722"/>
    </source>
</evidence>
<dbReference type="PANTHER" id="PTHR21015:SF22">
    <property type="entry name" value="GLYCOSYLTRANSFERASE"/>
    <property type="match status" value="1"/>
</dbReference>
<organism evidence="3 4">
    <name type="scientific">Thyridium curvatum</name>
    <dbReference type="NCBI Taxonomy" id="1093900"/>
    <lineage>
        <taxon>Eukaryota</taxon>
        <taxon>Fungi</taxon>
        <taxon>Dikarya</taxon>
        <taxon>Ascomycota</taxon>
        <taxon>Pezizomycotina</taxon>
        <taxon>Sordariomycetes</taxon>
        <taxon>Sordariomycetidae</taxon>
        <taxon>Thyridiales</taxon>
        <taxon>Thyridiaceae</taxon>
        <taxon>Thyridium</taxon>
    </lineage>
</organism>
<dbReference type="GeneID" id="41977373"/>
<dbReference type="SUPFAM" id="SSF53756">
    <property type="entry name" value="UDP-Glycosyltransferase/glycogen phosphorylase"/>
    <property type="match status" value="1"/>
</dbReference>
<protein>
    <recommendedName>
        <fullName evidence="2">Erythromycin biosynthesis protein CIII-like C-terminal domain-containing protein</fullName>
    </recommendedName>
</protein>
<dbReference type="InterPro" id="IPR010610">
    <property type="entry name" value="EryCIII-like_C"/>
</dbReference>
<dbReference type="EMBL" id="SKBQ01000076">
    <property type="protein sequence ID" value="TPX08587.1"/>
    <property type="molecule type" value="Genomic_DNA"/>
</dbReference>